<accession>A0A7W1WQI1</accession>
<dbReference type="SMART" id="SM00507">
    <property type="entry name" value="HNHc"/>
    <property type="match status" value="1"/>
</dbReference>
<dbReference type="CDD" id="cd00085">
    <property type="entry name" value="HNHc"/>
    <property type="match status" value="1"/>
</dbReference>
<dbReference type="Proteomes" id="UP000535491">
    <property type="component" value="Unassembled WGS sequence"/>
</dbReference>
<keyword evidence="2" id="KW-0540">Nuclease</keyword>
<dbReference type="RefSeq" id="WP_181751323.1">
    <property type="nucleotide sequence ID" value="NZ_JACEIQ010000005.1"/>
</dbReference>
<proteinExistence type="predicted"/>
<dbReference type="Pfam" id="PF08388">
    <property type="entry name" value="GIIM"/>
    <property type="match status" value="1"/>
</dbReference>
<feature type="domain" description="HNH nuclease" evidence="1">
    <location>
        <begin position="117"/>
        <end position="174"/>
    </location>
</feature>
<dbReference type="InterPro" id="IPR013597">
    <property type="entry name" value="Mat_intron_G2"/>
</dbReference>
<evidence type="ECO:0000259" key="1">
    <source>
        <dbReference type="SMART" id="SM00507"/>
    </source>
</evidence>
<keyword evidence="2" id="KW-0378">Hydrolase</keyword>
<dbReference type="InterPro" id="IPR003615">
    <property type="entry name" value="HNH_nuc"/>
</dbReference>
<dbReference type="GO" id="GO:0008270">
    <property type="term" value="F:zinc ion binding"/>
    <property type="evidence" value="ECO:0007669"/>
    <property type="project" value="InterPro"/>
</dbReference>
<dbReference type="EMBL" id="JACEIQ010000005">
    <property type="protein sequence ID" value="MBA4494083.1"/>
    <property type="molecule type" value="Genomic_DNA"/>
</dbReference>
<name>A0A7W1WQI1_9BACL</name>
<evidence type="ECO:0000313" key="2">
    <source>
        <dbReference type="EMBL" id="MBA4494083.1"/>
    </source>
</evidence>
<dbReference type="Gene3D" id="1.10.30.50">
    <property type="match status" value="1"/>
</dbReference>
<reference evidence="2 3" key="1">
    <citation type="submission" date="2020-07" db="EMBL/GenBank/DDBJ databases">
        <authorList>
            <person name="Feng H."/>
        </authorList>
    </citation>
    <scope>NUCLEOTIDE SEQUENCE [LARGE SCALE GENOMIC DNA]</scope>
    <source>
        <strain evidence="3">s-10</strain>
    </source>
</reference>
<dbReference type="AlphaFoldDB" id="A0A7W1WQI1"/>
<dbReference type="GO" id="GO:0003676">
    <property type="term" value="F:nucleic acid binding"/>
    <property type="evidence" value="ECO:0007669"/>
    <property type="project" value="InterPro"/>
</dbReference>
<dbReference type="Pfam" id="PF01844">
    <property type="entry name" value="HNH"/>
    <property type="match status" value="1"/>
</dbReference>
<dbReference type="GO" id="GO:0004519">
    <property type="term" value="F:endonuclease activity"/>
    <property type="evidence" value="ECO:0007669"/>
    <property type="project" value="UniProtKB-KW"/>
</dbReference>
<keyword evidence="3" id="KW-1185">Reference proteome</keyword>
<dbReference type="InterPro" id="IPR051083">
    <property type="entry name" value="GrpII_Intron_Splice-Mob/Def"/>
</dbReference>
<sequence>MLNPVIRGWAQFHQFANSKRTFNFVDHAIHQRLWRWAKRRHPNKSKRWIRKKYFKTIGGNNWVFFGEDKGKELILLRASRFPVKRYVKVKLEANPFDPNWELYFEKRLALKIADNLKGRRQLLQLWKEQQGICPVCKQKITKLTGWHSHHIVWRSLGGSDSQENRVLLHPNCHSQVHSLGITVEKPRPLRGV</sequence>
<evidence type="ECO:0000313" key="3">
    <source>
        <dbReference type="Proteomes" id="UP000535491"/>
    </source>
</evidence>
<keyword evidence="2" id="KW-0255">Endonuclease</keyword>
<comment type="caution">
    <text evidence="2">The sequence shown here is derived from an EMBL/GenBank/DDBJ whole genome shotgun (WGS) entry which is preliminary data.</text>
</comment>
<organism evidence="2 3">
    <name type="scientific">Paenactinomyces guangxiensis</name>
    <dbReference type="NCBI Taxonomy" id="1490290"/>
    <lineage>
        <taxon>Bacteria</taxon>
        <taxon>Bacillati</taxon>
        <taxon>Bacillota</taxon>
        <taxon>Bacilli</taxon>
        <taxon>Bacillales</taxon>
        <taxon>Thermoactinomycetaceae</taxon>
        <taxon>Paenactinomyces</taxon>
    </lineage>
</organism>
<dbReference type="PANTHER" id="PTHR34047:SF8">
    <property type="entry name" value="PROTEIN YKFC"/>
    <property type="match status" value="1"/>
</dbReference>
<dbReference type="InterPro" id="IPR002711">
    <property type="entry name" value="HNH"/>
</dbReference>
<gene>
    <name evidence="2" type="ORF">H1191_07170</name>
</gene>
<protein>
    <submittedName>
        <fullName evidence="2">HNH endonuclease</fullName>
    </submittedName>
</protein>
<dbReference type="PANTHER" id="PTHR34047">
    <property type="entry name" value="NUCLEAR INTRON MATURASE 1, MITOCHONDRIAL-RELATED"/>
    <property type="match status" value="1"/>
</dbReference>